<dbReference type="InterPro" id="IPR010976">
    <property type="entry name" value="B-phosphoglucomutase_hydrolase"/>
</dbReference>
<dbReference type="InterPro" id="IPR006439">
    <property type="entry name" value="HAD-SF_hydro_IA"/>
</dbReference>
<accession>A0AAJ1PSJ7</accession>
<comment type="cofactor">
    <cofactor evidence="12">
        <name>Mg(2+)</name>
        <dbReference type="ChEBI" id="CHEBI:18420"/>
    </cofactor>
    <text evidence="12">Binds 2 magnesium ions per subunit.</text>
</comment>
<evidence type="ECO:0000256" key="1">
    <source>
        <dbReference type="ARBA" id="ARBA00006171"/>
    </source>
</evidence>
<dbReference type="InterPro" id="IPR023214">
    <property type="entry name" value="HAD_sf"/>
</dbReference>
<evidence type="ECO:0000313" key="14">
    <source>
        <dbReference type="EMBL" id="MDJ1645729.1"/>
    </source>
</evidence>
<reference evidence="14" key="1">
    <citation type="submission" date="2023-05" db="EMBL/GenBank/DDBJ databases">
        <title>Mycoplasma phocimorsus sp. nov., isolated from Scandinavian patients with seal finger or septic arthritis after contact with seals.</title>
        <authorList>
            <person name="Skafte-Holm A."/>
            <person name="Pedersen T.R."/>
            <person name="Froelund M."/>
            <person name="Stegger M."/>
            <person name="Qvortrup K."/>
            <person name="Michaels D.L."/>
            <person name="Brown D.R."/>
            <person name="Jensen J.S."/>
        </authorList>
    </citation>
    <scope>NUCLEOTIDE SEQUENCE</scope>
    <source>
        <strain evidence="14">M5725</strain>
    </source>
</reference>
<organism evidence="14 15">
    <name type="scientific">Mycoplasma phocimorsus</name>
    <dbReference type="NCBI Taxonomy" id="3045839"/>
    <lineage>
        <taxon>Bacteria</taxon>
        <taxon>Bacillati</taxon>
        <taxon>Mycoplasmatota</taxon>
        <taxon>Mollicutes</taxon>
        <taxon>Mycoplasmataceae</taxon>
        <taxon>Mycoplasma</taxon>
    </lineage>
</organism>
<dbReference type="EMBL" id="JASDDP010000013">
    <property type="protein sequence ID" value="MDJ1645729.1"/>
    <property type="molecule type" value="Genomic_DNA"/>
</dbReference>
<dbReference type="RefSeq" id="WP_283827213.1">
    <property type="nucleotide sequence ID" value="NZ_JASDDP010000013.1"/>
</dbReference>
<feature type="binding site" evidence="11">
    <location>
        <begin position="43"/>
        <end position="48"/>
    </location>
    <ligand>
        <name>substrate</name>
    </ligand>
</feature>
<dbReference type="NCBIfam" id="TIGR02009">
    <property type="entry name" value="PGMB-YQAB-SF"/>
    <property type="match status" value="1"/>
</dbReference>
<feature type="binding site" evidence="11">
    <location>
        <position position="24"/>
    </location>
    <ligand>
        <name>substrate</name>
    </ligand>
</feature>
<feature type="binding site" evidence="12">
    <location>
        <position position="10"/>
    </location>
    <ligand>
        <name>Mg(2+)</name>
        <dbReference type="ChEBI" id="CHEBI:18420"/>
    </ligand>
</feature>
<dbReference type="Gene3D" id="1.10.150.240">
    <property type="entry name" value="Putative phosphatase, domain 2"/>
    <property type="match status" value="1"/>
</dbReference>
<evidence type="ECO:0000256" key="2">
    <source>
        <dbReference type="ARBA" id="ARBA00022553"/>
    </source>
</evidence>
<feature type="active site" description="Proton donor/acceptor" evidence="10">
    <location>
        <position position="10"/>
    </location>
</feature>
<gene>
    <name evidence="14" type="primary">pgmB</name>
    <name evidence="14" type="ORF">QLQ80_01320</name>
</gene>
<evidence type="ECO:0000256" key="5">
    <source>
        <dbReference type="ARBA" id="ARBA00023235"/>
    </source>
</evidence>
<name>A0AAJ1PSJ7_9MOLU</name>
<feature type="binding site" evidence="11">
    <location>
        <position position="144"/>
    </location>
    <ligand>
        <name>substrate</name>
    </ligand>
</feature>
<evidence type="ECO:0000256" key="11">
    <source>
        <dbReference type="PIRSR" id="PIRSR610972-2"/>
    </source>
</evidence>
<dbReference type="NCBIfam" id="TIGR01509">
    <property type="entry name" value="HAD-SF-IA-v3"/>
    <property type="match status" value="1"/>
</dbReference>
<evidence type="ECO:0000256" key="6">
    <source>
        <dbReference type="ARBA" id="ARBA00023277"/>
    </source>
</evidence>
<dbReference type="GO" id="GO:0000287">
    <property type="term" value="F:magnesium ion binding"/>
    <property type="evidence" value="ECO:0007669"/>
    <property type="project" value="InterPro"/>
</dbReference>
<dbReference type="Pfam" id="PF00702">
    <property type="entry name" value="Hydrolase"/>
    <property type="match status" value="1"/>
</dbReference>
<feature type="binding site" evidence="11">
    <location>
        <begin position="113"/>
        <end position="117"/>
    </location>
    <ligand>
        <name>substrate</name>
    </ligand>
</feature>
<dbReference type="InterPro" id="IPR023198">
    <property type="entry name" value="PGP-like_dom2"/>
</dbReference>
<dbReference type="SFLD" id="SFLDG01135">
    <property type="entry name" value="C1.5.6:_HAD__Beta-PGM__Phospha"/>
    <property type="match status" value="1"/>
</dbReference>
<evidence type="ECO:0000313" key="15">
    <source>
        <dbReference type="Proteomes" id="UP001224428"/>
    </source>
</evidence>
<feature type="binding site" evidence="12">
    <location>
        <position position="168"/>
    </location>
    <ligand>
        <name>Mg(2+)</name>
        <dbReference type="ChEBI" id="CHEBI:18420"/>
    </ligand>
</feature>
<comment type="similarity">
    <text evidence="1">Belongs to the HAD-like hydrolase superfamily. CbbY/CbbZ/Gph/YieH family.</text>
</comment>
<keyword evidence="5 14" id="KW-0413">Isomerase</keyword>
<feature type="site" description="Important for catalytic activity and assists the phosphoryl transfer reaction to Asp8 by balancing charge and orienting the reacting groups" evidence="13">
    <location>
        <position position="144"/>
    </location>
</feature>
<keyword evidence="15" id="KW-1185">Reference proteome</keyword>
<dbReference type="InterPro" id="IPR051600">
    <property type="entry name" value="Beta-PGM-like"/>
</dbReference>
<comment type="catalytic activity">
    <reaction evidence="7">
        <text>beta-D-glucose 1-phosphate = beta-D-glucose 6-phosphate</text>
        <dbReference type="Rhea" id="RHEA:20113"/>
        <dbReference type="ChEBI" id="CHEBI:57684"/>
        <dbReference type="ChEBI" id="CHEBI:58247"/>
        <dbReference type="EC" id="5.4.2.6"/>
    </reaction>
</comment>
<evidence type="ECO:0000256" key="4">
    <source>
        <dbReference type="ARBA" id="ARBA00022842"/>
    </source>
</evidence>
<dbReference type="InterPro" id="IPR036412">
    <property type="entry name" value="HAD-like_sf"/>
</dbReference>
<keyword evidence="2" id="KW-0597">Phosphoprotein</keyword>
<feature type="binding site" evidence="12">
    <location>
        <position position="169"/>
    </location>
    <ligand>
        <name>Mg(2+)</name>
        <dbReference type="ChEBI" id="CHEBI:18420"/>
    </ligand>
</feature>
<dbReference type="AlphaFoldDB" id="A0AAJ1PSJ7"/>
<feature type="active site" description="Nucleophile" evidence="10">
    <location>
        <position position="8"/>
    </location>
</feature>
<keyword evidence="6" id="KW-0119">Carbohydrate metabolism</keyword>
<keyword evidence="4 12" id="KW-0460">Magnesium</keyword>
<evidence type="ECO:0000256" key="9">
    <source>
        <dbReference type="ARBA" id="ARBA00044991"/>
    </source>
</evidence>
<evidence type="ECO:0000256" key="12">
    <source>
        <dbReference type="PIRSR" id="PIRSR610972-3"/>
    </source>
</evidence>
<evidence type="ECO:0000256" key="13">
    <source>
        <dbReference type="PIRSR" id="PIRSR610972-4"/>
    </source>
</evidence>
<feature type="binding site" evidence="12">
    <location>
        <position position="8"/>
    </location>
    <ligand>
        <name>Mg(2+)</name>
        <dbReference type="ChEBI" id="CHEBI:18420"/>
    </ligand>
</feature>
<dbReference type="EC" id="5.4.2.6" evidence="8"/>
<keyword evidence="3 12" id="KW-0479">Metal-binding</keyword>
<dbReference type="GO" id="GO:0008801">
    <property type="term" value="F:beta-phosphoglucomutase activity"/>
    <property type="evidence" value="ECO:0007669"/>
    <property type="project" value="UniProtKB-EC"/>
</dbReference>
<dbReference type="PANTHER" id="PTHR46193">
    <property type="entry name" value="6-PHOSPHOGLUCONATE PHOSPHATASE"/>
    <property type="match status" value="1"/>
</dbReference>
<feature type="binding site" evidence="11">
    <location>
        <begin position="8"/>
        <end position="10"/>
    </location>
    <ligand>
        <name>substrate</name>
    </ligand>
</feature>
<feature type="site" description="Important for catalytic activity and assists the phosphoryl transfer reaction to Asp8 by balancing charge and orienting the reacting groups" evidence="13">
    <location>
        <position position="113"/>
    </location>
</feature>
<evidence type="ECO:0000256" key="7">
    <source>
        <dbReference type="ARBA" id="ARBA00044926"/>
    </source>
</evidence>
<evidence type="ECO:0000256" key="3">
    <source>
        <dbReference type="ARBA" id="ARBA00022723"/>
    </source>
</evidence>
<dbReference type="SFLD" id="SFLDS00003">
    <property type="entry name" value="Haloacid_Dehalogenase"/>
    <property type="match status" value="1"/>
</dbReference>
<evidence type="ECO:0000256" key="10">
    <source>
        <dbReference type="PIRSR" id="PIRSR610972-1"/>
    </source>
</evidence>
<feature type="binding site" evidence="11">
    <location>
        <position position="75"/>
    </location>
    <ligand>
        <name>substrate</name>
    </ligand>
</feature>
<dbReference type="NCBIfam" id="TIGR01990">
    <property type="entry name" value="bPGM"/>
    <property type="match status" value="1"/>
</dbReference>
<dbReference type="InterPro" id="IPR010972">
    <property type="entry name" value="Beta-PGM"/>
</dbReference>
<dbReference type="SUPFAM" id="SSF56784">
    <property type="entry name" value="HAD-like"/>
    <property type="match status" value="1"/>
</dbReference>
<dbReference type="PANTHER" id="PTHR46193:SF18">
    <property type="entry name" value="HEXITOL PHOSPHATASE B"/>
    <property type="match status" value="1"/>
</dbReference>
<dbReference type="GO" id="GO:0005975">
    <property type="term" value="P:carbohydrate metabolic process"/>
    <property type="evidence" value="ECO:0007669"/>
    <property type="project" value="InterPro"/>
</dbReference>
<evidence type="ECO:0000256" key="8">
    <source>
        <dbReference type="ARBA" id="ARBA00044968"/>
    </source>
</evidence>
<protein>
    <recommendedName>
        <fullName evidence="9">Beta-phosphoglucomutase</fullName>
        <ecNumber evidence="8">5.4.2.6</ecNumber>
    </recommendedName>
</protein>
<proteinExistence type="inferred from homology"/>
<dbReference type="Proteomes" id="UP001224428">
    <property type="component" value="Unassembled WGS sequence"/>
</dbReference>
<dbReference type="Gene3D" id="3.40.50.1000">
    <property type="entry name" value="HAD superfamily/HAD-like"/>
    <property type="match status" value="1"/>
</dbReference>
<dbReference type="SFLD" id="SFLDG01129">
    <property type="entry name" value="C1.5:_HAD__Beta-PGM__Phosphata"/>
    <property type="match status" value="1"/>
</dbReference>
<comment type="caution">
    <text evidence="14">The sequence shown here is derived from an EMBL/GenBank/DDBJ whole genome shotgun (WGS) entry which is preliminary data.</text>
</comment>
<sequence>MIKALVFDLDGVITETAELHFEAWVKALEKKGISYTFEENKALKGLPRKDTLLAILKLKNKTLTEEEIQEVMKEKNDFYISSLSTLSEKDILPNIKSLLIKAKEKGLKLSIASSSYNAPAILKTINLFDMFDFIVYPGDIKNGKPAADIFLSAAKGVNASAQECIGFEDAIEGIKGIHAAKMHSVAITYGVKSEWENFSEVIYTTTAEINLEALLEKFNK</sequence>